<feature type="compositionally biased region" description="Low complexity" evidence="1">
    <location>
        <begin position="318"/>
        <end position="336"/>
    </location>
</feature>
<proteinExistence type="predicted"/>
<feature type="region of interest" description="Disordered" evidence="1">
    <location>
        <begin position="318"/>
        <end position="373"/>
    </location>
</feature>
<accession>A0A8B6BRI1</accession>
<dbReference type="InterPro" id="IPR029249">
    <property type="entry name" value="Rotatin_N"/>
</dbReference>
<dbReference type="Pfam" id="PF14726">
    <property type="entry name" value="RTTN_N"/>
    <property type="match status" value="1"/>
</dbReference>
<dbReference type="InterPro" id="IPR011989">
    <property type="entry name" value="ARM-like"/>
</dbReference>
<evidence type="ECO:0000313" key="3">
    <source>
        <dbReference type="EMBL" id="VDH94213.1"/>
    </source>
</evidence>
<dbReference type="GO" id="GO:0032053">
    <property type="term" value="P:ciliary basal body organization"/>
    <property type="evidence" value="ECO:0007669"/>
    <property type="project" value="TreeGrafter"/>
</dbReference>
<sequence>YMHNENMKFCEIFKGETSHDLEEIRIRALENLLSKLEHKLICDADLIHERHLLIRIVEWFNFPNSSSNADVLKLLLRLTQHSPAAEILQDIGGIEFLSQLRKDVSSSLQPLVDQILENTMRLPEIKHQDHAPECIYQKQENQTGFKAETTTDTLQSSLPPVNQDTPYIAGTRDDNVGYFNRDAIESVQQQQQYQQNNETASSFVLTTFPWLALTSTDRHVILSTNSSLQSRESHLLASSCEFLSDVVFRDFPSEIFLQRPNIVKNLLALLGSTSNQNVQLTTHAAKTLGDLAACLMSRMRYYQDPSLYTPKQDFCSPSSSPFSNSPSSLSNHSAPPDRNSFAGWTDPRPRGDGRDGDSSTSSRSSSQASSLDLGGDIVQQEETDLEDMQSLQYVQMTVPQFCGCVLDKALPLLKTGNENVVTQLLYLVNQILDILSSVITLEVWNDVSSPAREIVEKLSNSFDTLGNLIVYHHYSNSDHDNESNDLIQHRLAYIGICCFLARLLQEFVPYKMARNILPTQLISAIGIVVFDEGLSQSYSDVQIKLLAYLEQVDREKYNVYVSASRVCQSMQKTCKFLMLCQQEAYQGSCELAKLADESIHSLPYHLHLTLVSEFVKLSSSVCARSEKNTDLQINCRSVLLKFLAHPLPKVRLQTYSTIFQVIKGCLSVDEASDPNSDACMLSRFLLDPDILYEISVFGLNDKDTKVSKTANDLVCHLLDSQLFMTEELWTEFLTNLHKSLPIIQSYADSDSTLGKCIMSMIDPLISTCPGQLPYLEKLRGTLRVMFTSDIRCRAEALKRLAWFLSNEENSQNKQPAFSSLDVANLTNIFIVETQRSLDEDYGRSVFQVDGLRKVYEIFKSDSVDPGVKKSAVDQLAIILQDHNLHSPFKNDGGVKEILKYIKLGIMKPEENTKNESLKYVPSCVTVLRYLVHHDYVLRHKLAHDTEIYMNLLRVAFLHQNDERLCYDVAHLFVLFLFDEVAKFDLGGGQTPVVTFSIPHVLKKRFRQPFRPNCHHETSPNVTALAQEPDPLLSDAPAEMLKVAWHVSWHNGMENLLKYLSQNKNKSDGNLPEFSAKLHLSFKDKMLLQASHLKEGLQQAIYTVCNATSHNRVSQSLHRLLSYIMAAFGFGGSDMFFSMEWFNSIGRFLKVTPSNTTDESLLQEVLSFVSMALRMANQIPDNTLQLIGELLYQTSGPLIGLLHRAAVSGETRDVPENVNIKRTLDKELLSFISTYNSKLPYLLCRRLKIQQLRGDLVNQLVQRLNVTDAPHFYNLASLEGTLQCLMHITARPGWSQESTDLESYTLCVRVLNCLLEVVSAFHIGRGGTSMSYMGKGVTKAATLCLRHLSYEMATLSEDKEWPKQWGHKQNRTGSSGLENGLNWMLTLWAYRDPEVRTAGLGIAVALTSTEAGRIMMTLNCKHIPGGIWGASISILLDHSECSMVRQQAALLLVNLTSQSMPCGTVELQSDAWQGPIVTDTEMEVSLVGLSALLALLHHSQFYSEVLVMLSNFYAQPVIQPDIWMQTAQQSPRSTESTFSSVGDVLSDSQQHSSTQFTDRRQLTMSTTSSSRTQHSAHVQQGDSTASSIVQGDVDYPIIVTPSLVSSVCQFIKNIVVLAPQDTFTCLKKDNFIQIFTNLINTNLLEAYMKEMEETSLDQYELVFCDLLHMYAGVLDLLKACVIYDTPIRQDILSNNNFLLATLSLLTITYSGSTDVTSTCHELWISVFQFLSMLLQVQGASALEAITQAVPNVWAPLSENVQKILDERLDYSRNLYITCLQFLSVLFSEEGKLQGRQPELSKSTLTITQLLNKKVNPDSEDKDECSITTGCRLCKALTKVFDYSILKSNDYKSPDRIHSATALRNLLAICATAKNTALDMGLVENIIEHIKQTHAKLNLESLQVNKVNKKKEESHVQELILTFDLLRNFIFQSLDAKMACFYSGLHNMVHRLWTWCLLDPNLLSSSLALLTTFVAKCPTATSSLAYSSPSATTVATAPKTQVLSTNSLVHCLIKVISKDSLKESQLKMVFSLLATLTLSSECRNIMFKSNFLSEFAELNPRKTKKTKRQQFLEVCWLELLLNLSFSVEGQQMILKIKESVDLLLDFMECSQGKPAEVATLIIRNLCCHSSNKPKLLANDKLLPEIMKCVDGGIDPLQRVAISALWALVYNNQKAKVMMKNANVLPKLQEKMNNMYNKQALPEKCLTDLQCVIEAVSE</sequence>
<evidence type="ECO:0000256" key="1">
    <source>
        <dbReference type="SAM" id="MobiDB-lite"/>
    </source>
</evidence>
<dbReference type="EMBL" id="UYJE01000557">
    <property type="protein sequence ID" value="VDH94213.1"/>
    <property type="molecule type" value="Genomic_DNA"/>
</dbReference>
<dbReference type="PANTHER" id="PTHR31691">
    <property type="entry name" value="ROTATIN"/>
    <property type="match status" value="1"/>
</dbReference>
<evidence type="ECO:0000259" key="2">
    <source>
        <dbReference type="Pfam" id="PF14726"/>
    </source>
</evidence>
<reference evidence="3" key="1">
    <citation type="submission" date="2018-11" db="EMBL/GenBank/DDBJ databases">
        <authorList>
            <person name="Alioto T."/>
            <person name="Alioto T."/>
        </authorList>
    </citation>
    <scope>NUCLEOTIDE SEQUENCE</scope>
</reference>
<dbReference type="GO" id="GO:0005814">
    <property type="term" value="C:centriole"/>
    <property type="evidence" value="ECO:0007669"/>
    <property type="project" value="TreeGrafter"/>
</dbReference>
<dbReference type="InterPro" id="IPR030791">
    <property type="entry name" value="Rotatin"/>
</dbReference>
<dbReference type="PANTHER" id="PTHR31691:SF1">
    <property type="entry name" value="ROTATIN"/>
    <property type="match status" value="1"/>
</dbReference>
<name>A0A8B6BRI1_MYTGA</name>
<dbReference type="SUPFAM" id="SSF48371">
    <property type="entry name" value="ARM repeat"/>
    <property type="match status" value="3"/>
</dbReference>
<protein>
    <submittedName>
        <fullName evidence="3">Rotatin</fullName>
    </submittedName>
</protein>
<gene>
    <name evidence="3" type="ORF">MGAL_10B007886</name>
</gene>
<feature type="compositionally biased region" description="Basic and acidic residues" evidence="1">
    <location>
        <begin position="347"/>
        <end position="357"/>
    </location>
</feature>
<dbReference type="OrthoDB" id="428850at2759"/>
<dbReference type="GO" id="GO:0036064">
    <property type="term" value="C:ciliary basal body"/>
    <property type="evidence" value="ECO:0007669"/>
    <property type="project" value="InterPro"/>
</dbReference>
<feature type="region of interest" description="Disordered" evidence="1">
    <location>
        <begin position="1547"/>
        <end position="1582"/>
    </location>
</feature>
<keyword evidence="4" id="KW-1185">Reference proteome</keyword>
<feature type="compositionally biased region" description="Low complexity" evidence="1">
    <location>
        <begin position="358"/>
        <end position="373"/>
    </location>
</feature>
<evidence type="ECO:0000313" key="4">
    <source>
        <dbReference type="Proteomes" id="UP000596742"/>
    </source>
</evidence>
<dbReference type="InterPro" id="IPR016024">
    <property type="entry name" value="ARM-type_fold"/>
</dbReference>
<dbReference type="GO" id="GO:0010457">
    <property type="term" value="P:centriole-centriole cohesion"/>
    <property type="evidence" value="ECO:0007669"/>
    <property type="project" value="TreeGrafter"/>
</dbReference>
<dbReference type="GO" id="GO:0005813">
    <property type="term" value="C:centrosome"/>
    <property type="evidence" value="ECO:0007669"/>
    <property type="project" value="InterPro"/>
</dbReference>
<feature type="non-terminal residue" evidence="3">
    <location>
        <position position="2215"/>
    </location>
</feature>
<dbReference type="Gene3D" id="1.25.10.10">
    <property type="entry name" value="Leucine-rich Repeat Variant"/>
    <property type="match status" value="2"/>
</dbReference>
<dbReference type="GO" id="GO:0007099">
    <property type="term" value="P:centriole replication"/>
    <property type="evidence" value="ECO:0007669"/>
    <property type="project" value="TreeGrafter"/>
</dbReference>
<dbReference type="Proteomes" id="UP000596742">
    <property type="component" value="Unassembled WGS sequence"/>
</dbReference>
<organism evidence="3 4">
    <name type="scientific">Mytilus galloprovincialis</name>
    <name type="common">Mediterranean mussel</name>
    <dbReference type="NCBI Taxonomy" id="29158"/>
    <lineage>
        <taxon>Eukaryota</taxon>
        <taxon>Metazoa</taxon>
        <taxon>Spiralia</taxon>
        <taxon>Lophotrochozoa</taxon>
        <taxon>Mollusca</taxon>
        <taxon>Bivalvia</taxon>
        <taxon>Autobranchia</taxon>
        <taxon>Pteriomorphia</taxon>
        <taxon>Mytilida</taxon>
        <taxon>Mytiloidea</taxon>
        <taxon>Mytilidae</taxon>
        <taxon>Mytilinae</taxon>
        <taxon>Mytilus</taxon>
    </lineage>
</organism>
<comment type="caution">
    <text evidence="3">The sequence shown here is derived from an EMBL/GenBank/DDBJ whole genome shotgun (WGS) entry which is preliminary data.</text>
</comment>
<feature type="domain" description="Rotatin N-terminal" evidence="2">
    <location>
        <begin position="23"/>
        <end position="118"/>
    </location>
</feature>